<sequence>MPSPPPPPPPASPPTPRRCRHRPRPLAPGALRPTDLLGAFFLAGIVFLVAAGATAALDVAGTLPWWGHWLAVHLAFLGGVSLLVLGAAQFFATAFLATDPPARRLVRAQLAGWIAGTLLVAVGVPARITALTDAGGLAIAATLGLFAASLWRLERRSLQRARWAVRWYYACAGCLGLGALVGIAMARGTAWPHGSLLGAHLALNLAGWLGTSIVGTLHTFYPSLTQTRLPHPRLQGPTFTAWLAGVALLAAGAAVDSRALLGAGWIALVLGAGLLAANVLGCLRAAPSGLSLPARLVGTGQAFLVGGLLTALAVGAADGFQAPLPGSARSVLATLLVAGWIGMTVAGALLHLLAVLHRVRNLALAMPAPTPGRDRALTALAAGAVLVLAVARAAGLATLADGARIALAGAALVVAARALALAARTIGSARLRL</sequence>
<keyword evidence="2" id="KW-0472">Membrane</keyword>
<feature type="transmembrane region" description="Helical" evidence="2">
    <location>
        <begin position="134"/>
        <end position="153"/>
    </location>
</feature>
<feature type="transmembrane region" description="Helical" evidence="2">
    <location>
        <begin position="261"/>
        <end position="283"/>
    </location>
</feature>
<dbReference type="InterPro" id="IPR036927">
    <property type="entry name" value="Cyt_c_oxase-like_su1_sf"/>
</dbReference>
<keyword evidence="2" id="KW-0812">Transmembrane</keyword>
<reference evidence="3" key="1">
    <citation type="journal article" date="2022" name="Int. J. Syst. Evol. Microbiol.">
        <title>Pseudomonas aegrilactucae sp. nov. and Pseudomonas morbosilactucae sp. nov., pathogens causing bacterial rot of lettuce in Japan.</title>
        <authorList>
            <person name="Sawada H."/>
            <person name="Fujikawa T."/>
            <person name="Satou M."/>
        </authorList>
    </citation>
    <scope>NUCLEOTIDE SEQUENCE</scope>
    <source>
        <strain evidence="3">0166_1</strain>
    </source>
</reference>
<organism evidence="3 4">
    <name type="scientific">Capillimicrobium parvum</name>
    <dbReference type="NCBI Taxonomy" id="2884022"/>
    <lineage>
        <taxon>Bacteria</taxon>
        <taxon>Bacillati</taxon>
        <taxon>Actinomycetota</taxon>
        <taxon>Thermoleophilia</taxon>
        <taxon>Solirubrobacterales</taxon>
        <taxon>Capillimicrobiaceae</taxon>
        <taxon>Capillimicrobium</taxon>
    </lineage>
</organism>
<feature type="transmembrane region" description="Helical" evidence="2">
    <location>
        <begin position="165"/>
        <end position="185"/>
    </location>
</feature>
<dbReference type="KEGG" id="sbae:DSM104329_00875"/>
<proteinExistence type="predicted"/>
<protein>
    <recommendedName>
        <fullName evidence="5">NnrS family protein</fullName>
    </recommendedName>
</protein>
<accession>A0A9E7BZI8</accession>
<feature type="transmembrane region" description="Helical" evidence="2">
    <location>
        <begin position="205"/>
        <end position="224"/>
    </location>
</feature>
<gene>
    <name evidence="3" type="ORF">DSM104329_00875</name>
</gene>
<dbReference type="RefSeq" id="WP_259314170.1">
    <property type="nucleotide sequence ID" value="NZ_CP087164.1"/>
</dbReference>
<keyword evidence="2" id="KW-1133">Transmembrane helix</keyword>
<feature type="compositionally biased region" description="Pro residues" evidence="1">
    <location>
        <begin position="1"/>
        <end position="16"/>
    </location>
</feature>
<feature type="transmembrane region" description="Helical" evidence="2">
    <location>
        <begin position="236"/>
        <end position="255"/>
    </location>
</feature>
<feature type="transmembrane region" description="Helical" evidence="2">
    <location>
        <begin position="295"/>
        <end position="317"/>
    </location>
</feature>
<dbReference type="Proteomes" id="UP001162834">
    <property type="component" value="Chromosome"/>
</dbReference>
<feature type="transmembrane region" description="Helical" evidence="2">
    <location>
        <begin position="36"/>
        <end position="57"/>
    </location>
</feature>
<evidence type="ECO:0000313" key="3">
    <source>
        <dbReference type="EMBL" id="UGS34497.1"/>
    </source>
</evidence>
<keyword evidence="4" id="KW-1185">Reference proteome</keyword>
<feature type="transmembrane region" description="Helical" evidence="2">
    <location>
        <begin position="110"/>
        <end position="128"/>
    </location>
</feature>
<feature type="transmembrane region" description="Helical" evidence="2">
    <location>
        <begin position="377"/>
        <end position="399"/>
    </location>
</feature>
<evidence type="ECO:0000256" key="2">
    <source>
        <dbReference type="SAM" id="Phobius"/>
    </source>
</evidence>
<evidence type="ECO:0000256" key="1">
    <source>
        <dbReference type="SAM" id="MobiDB-lite"/>
    </source>
</evidence>
<dbReference type="Gene3D" id="1.20.210.10">
    <property type="entry name" value="Cytochrome c oxidase-like, subunit I domain"/>
    <property type="match status" value="1"/>
</dbReference>
<dbReference type="EMBL" id="CP087164">
    <property type="protein sequence ID" value="UGS34497.1"/>
    <property type="molecule type" value="Genomic_DNA"/>
</dbReference>
<feature type="transmembrane region" description="Helical" evidence="2">
    <location>
        <begin position="69"/>
        <end position="98"/>
    </location>
</feature>
<name>A0A9E7BZI8_9ACTN</name>
<feature type="region of interest" description="Disordered" evidence="1">
    <location>
        <begin position="1"/>
        <end position="25"/>
    </location>
</feature>
<evidence type="ECO:0008006" key="5">
    <source>
        <dbReference type="Google" id="ProtNLM"/>
    </source>
</evidence>
<feature type="transmembrane region" description="Helical" evidence="2">
    <location>
        <begin position="405"/>
        <end position="423"/>
    </location>
</feature>
<feature type="transmembrane region" description="Helical" evidence="2">
    <location>
        <begin position="337"/>
        <end position="356"/>
    </location>
</feature>
<evidence type="ECO:0000313" key="4">
    <source>
        <dbReference type="Proteomes" id="UP001162834"/>
    </source>
</evidence>
<dbReference type="AlphaFoldDB" id="A0A9E7BZI8"/>